<keyword evidence="1" id="KW-1133">Transmembrane helix</keyword>
<keyword evidence="3" id="KW-1185">Reference proteome</keyword>
<dbReference type="AlphaFoldDB" id="A0AAD6ZU27"/>
<proteinExistence type="predicted"/>
<keyword evidence="1" id="KW-0472">Membrane</keyword>
<evidence type="ECO:0000313" key="3">
    <source>
        <dbReference type="Proteomes" id="UP001218218"/>
    </source>
</evidence>
<accession>A0AAD6ZU27</accession>
<name>A0AAD6ZU27_9AGAR</name>
<comment type="caution">
    <text evidence="2">The sequence shown here is derived from an EMBL/GenBank/DDBJ whole genome shotgun (WGS) entry which is preliminary data.</text>
</comment>
<dbReference type="EMBL" id="JARIHO010000027">
    <property type="protein sequence ID" value="KAJ7339777.1"/>
    <property type="molecule type" value="Genomic_DNA"/>
</dbReference>
<feature type="transmembrane region" description="Helical" evidence="1">
    <location>
        <begin position="165"/>
        <end position="184"/>
    </location>
</feature>
<feature type="transmembrane region" description="Helical" evidence="1">
    <location>
        <begin position="128"/>
        <end position="145"/>
    </location>
</feature>
<organism evidence="2 3">
    <name type="scientific">Mycena albidolilacea</name>
    <dbReference type="NCBI Taxonomy" id="1033008"/>
    <lineage>
        <taxon>Eukaryota</taxon>
        <taxon>Fungi</taxon>
        <taxon>Dikarya</taxon>
        <taxon>Basidiomycota</taxon>
        <taxon>Agaricomycotina</taxon>
        <taxon>Agaricomycetes</taxon>
        <taxon>Agaricomycetidae</taxon>
        <taxon>Agaricales</taxon>
        <taxon>Marasmiineae</taxon>
        <taxon>Mycenaceae</taxon>
        <taxon>Mycena</taxon>
    </lineage>
</organism>
<gene>
    <name evidence="2" type="ORF">DFH08DRAFT_875528</name>
</gene>
<evidence type="ECO:0000313" key="2">
    <source>
        <dbReference type="EMBL" id="KAJ7339777.1"/>
    </source>
</evidence>
<sequence>MARRRYGGGCIRRPSLKSFLASLTLCALFVLPRYIELKRRPLFTIQLPSYLSYLRNVHPAAVVVWLENKALHGLVVVALLIMLFTLSTVVRDVSRRIAPPALTPTPGELEDGTADVSPIPPPYETGKNFIFVLVLAAFCTAYFYFSWGDGLPGAARENSVLENVGAFLLFLLRGLEILFVAALLGRVVAWRNSLTPVVGQDVVLEPDVDEESPDSAGEAVFDVAEEEAAGSQDEKEFHAHKEAEGS</sequence>
<evidence type="ECO:0000256" key="1">
    <source>
        <dbReference type="SAM" id="Phobius"/>
    </source>
</evidence>
<reference evidence="2" key="1">
    <citation type="submission" date="2023-03" db="EMBL/GenBank/DDBJ databases">
        <title>Massive genome expansion in bonnet fungi (Mycena s.s.) driven by repeated elements and novel gene families across ecological guilds.</title>
        <authorList>
            <consortium name="Lawrence Berkeley National Laboratory"/>
            <person name="Harder C.B."/>
            <person name="Miyauchi S."/>
            <person name="Viragh M."/>
            <person name="Kuo A."/>
            <person name="Thoen E."/>
            <person name="Andreopoulos B."/>
            <person name="Lu D."/>
            <person name="Skrede I."/>
            <person name="Drula E."/>
            <person name="Henrissat B."/>
            <person name="Morin E."/>
            <person name="Kohler A."/>
            <person name="Barry K."/>
            <person name="LaButti K."/>
            <person name="Morin E."/>
            <person name="Salamov A."/>
            <person name="Lipzen A."/>
            <person name="Mereny Z."/>
            <person name="Hegedus B."/>
            <person name="Baldrian P."/>
            <person name="Stursova M."/>
            <person name="Weitz H."/>
            <person name="Taylor A."/>
            <person name="Grigoriev I.V."/>
            <person name="Nagy L.G."/>
            <person name="Martin F."/>
            <person name="Kauserud H."/>
        </authorList>
    </citation>
    <scope>NUCLEOTIDE SEQUENCE</scope>
    <source>
        <strain evidence="2">CBHHK002</strain>
    </source>
</reference>
<keyword evidence="1" id="KW-0812">Transmembrane</keyword>
<protein>
    <submittedName>
        <fullName evidence="2">Uncharacterized protein</fullName>
    </submittedName>
</protein>
<feature type="transmembrane region" description="Helical" evidence="1">
    <location>
        <begin position="70"/>
        <end position="90"/>
    </location>
</feature>
<dbReference type="Proteomes" id="UP001218218">
    <property type="component" value="Unassembled WGS sequence"/>
</dbReference>